<sequence>MKVFKDFKAWSEQNEGRTEILTPAGRMAAIHKFKPGASEEKIRDLSDFFSIPLPPDYIKFLRICNGASLFEHPEYGGENFLYSAQDVIYYNEASDRKIVVANILDDQIIIDLDRWESGNMEYLLLGESFDPAEAAGRFYSNFEIWLERFVISQGTKFWYWKTDRRSSE</sequence>
<gene>
    <name evidence="2" type="ORF">H7T88_21100</name>
</gene>
<evidence type="ECO:0000259" key="1">
    <source>
        <dbReference type="SMART" id="SM00860"/>
    </source>
</evidence>
<keyword evidence="3" id="KW-1185">Reference proteome</keyword>
<proteinExistence type="predicted"/>
<evidence type="ECO:0000313" key="2">
    <source>
        <dbReference type="EMBL" id="MBY0205708.1"/>
    </source>
</evidence>
<evidence type="ECO:0000313" key="3">
    <source>
        <dbReference type="Proteomes" id="UP000706031"/>
    </source>
</evidence>
<dbReference type="SUPFAM" id="SSF160631">
    <property type="entry name" value="SMI1/KNR4-like"/>
    <property type="match status" value="1"/>
</dbReference>
<dbReference type="RefSeq" id="WP_221790154.1">
    <property type="nucleotide sequence ID" value="NZ_JACLIC010000036.1"/>
</dbReference>
<dbReference type="SMART" id="SM00860">
    <property type="entry name" value="SMI1_KNR4"/>
    <property type="match status" value="1"/>
</dbReference>
<comment type="caution">
    <text evidence="2">The sequence shown here is derived from an EMBL/GenBank/DDBJ whole genome shotgun (WGS) entry which is preliminary data.</text>
</comment>
<feature type="domain" description="Knr4/Smi1-like" evidence="1">
    <location>
        <begin position="36"/>
        <end position="148"/>
    </location>
</feature>
<dbReference type="Proteomes" id="UP000706031">
    <property type="component" value="Unassembled WGS sequence"/>
</dbReference>
<dbReference type="InterPro" id="IPR037883">
    <property type="entry name" value="Knr4/Smi1-like_sf"/>
</dbReference>
<name>A0ABS7KNL2_9BACL</name>
<dbReference type="InterPro" id="IPR018958">
    <property type="entry name" value="Knr4/Smi1-like_dom"/>
</dbReference>
<dbReference type="EMBL" id="JACLIC010000036">
    <property type="protein sequence ID" value="MBY0205708.1"/>
    <property type="molecule type" value="Genomic_DNA"/>
</dbReference>
<accession>A0ABS7KNL2</accession>
<organism evidence="2 3">
    <name type="scientific">Paenibacillus cucumis</name>
    <name type="common">ex Kampfer et al. 2016</name>
    <dbReference type="NCBI Taxonomy" id="1776858"/>
    <lineage>
        <taxon>Bacteria</taxon>
        <taxon>Bacillati</taxon>
        <taxon>Bacillota</taxon>
        <taxon>Bacilli</taxon>
        <taxon>Bacillales</taxon>
        <taxon>Paenibacillaceae</taxon>
        <taxon>Paenibacillus</taxon>
    </lineage>
</organism>
<reference evidence="2 3" key="1">
    <citation type="submission" date="2020-08" db="EMBL/GenBank/DDBJ databases">
        <title>Fungal Genomes of the International Space Station.</title>
        <authorList>
            <person name="Seuylemezian A."/>
            <person name="Singh N.K."/>
            <person name="Wood J."/>
            <person name="Venkateswaran K."/>
        </authorList>
    </citation>
    <scope>NUCLEOTIDE SEQUENCE [LARGE SCALE GENOMIC DNA]</scope>
    <source>
        <strain evidence="2 3">S/N-304-OC-R4</strain>
    </source>
</reference>
<dbReference type="Pfam" id="PF09346">
    <property type="entry name" value="SMI1_KNR4"/>
    <property type="match status" value="1"/>
</dbReference>
<protein>
    <submittedName>
        <fullName evidence="2">SMI1/KNR4 family protein</fullName>
    </submittedName>
</protein>
<dbReference type="Gene3D" id="3.40.1580.10">
    <property type="entry name" value="SMI1/KNR4-like"/>
    <property type="match status" value="1"/>
</dbReference>